<keyword evidence="2" id="KW-0472">Membrane</keyword>
<evidence type="ECO:0008006" key="5">
    <source>
        <dbReference type="Google" id="ProtNLM"/>
    </source>
</evidence>
<gene>
    <name evidence="3" type="ORF">KC19_8G062100</name>
</gene>
<dbReference type="AlphaFoldDB" id="A0A8T0GVZ1"/>
<evidence type="ECO:0000313" key="4">
    <source>
        <dbReference type="Proteomes" id="UP000822688"/>
    </source>
</evidence>
<comment type="similarity">
    <text evidence="1">Belongs to the ycf20 family.</text>
</comment>
<comment type="caution">
    <text evidence="3">The sequence shown here is derived from an EMBL/GenBank/DDBJ whole genome shotgun (WGS) entry which is preliminary data.</text>
</comment>
<feature type="transmembrane region" description="Helical" evidence="2">
    <location>
        <begin position="84"/>
        <end position="102"/>
    </location>
</feature>
<dbReference type="PANTHER" id="PTHR33787">
    <property type="match status" value="1"/>
</dbReference>
<dbReference type="Proteomes" id="UP000822688">
    <property type="component" value="Chromosome 8"/>
</dbReference>
<evidence type="ECO:0000256" key="1">
    <source>
        <dbReference type="ARBA" id="ARBA00009846"/>
    </source>
</evidence>
<dbReference type="InterPro" id="IPR007572">
    <property type="entry name" value="Uncharacterised_Ycf20"/>
</dbReference>
<organism evidence="3 4">
    <name type="scientific">Ceratodon purpureus</name>
    <name type="common">Fire moss</name>
    <name type="synonym">Dicranum purpureum</name>
    <dbReference type="NCBI Taxonomy" id="3225"/>
    <lineage>
        <taxon>Eukaryota</taxon>
        <taxon>Viridiplantae</taxon>
        <taxon>Streptophyta</taxon>
        <taxon>Embryophyta</taxon>
        <taxon>Bryophyta</taxon>
        <taxon>Bryophytina</taxon>
        <taxon>Bryopsida</taxon>
        <taxon>Dicranidae</taxon>
        <taxon>Pseudoditrichales</taxon>
        <taxon>Ditrichaceae</taxon>
        <taxon>Ceratodon</taxon>
    </lineage>
</organism>
<protein>
    <recommendedName>
        <fullName evidence="5">Ycf20-like protein</fullName>
    </recommendedName>
</protein>
<evidence type="ECO:0000256" key="2">
    <source>
        <dbReference type="SAM" id="Phobius"/>
    </source>
</evidence>
<keyword evidence="2" id="KW-0812">Transmembrane</keyword>
<dbReference type="Pfam" id="PF04483">
    <property type="entry name" value="DUF565"/>
    <property type="match status" value="1"/>
</dbReference>
<keyword evidence="4" id="KW-1185">Reference proteome</keyword>
<dbReference type="PANTHER" id="PTHR33787:SF5">
    <property type="entry name" value="YCF20-LIKE PROTEIN"/>
    <property type="match status" value="1"/>
</dbReference>
<proteinExistence type="inferred from homology"/>
<name>A0A8T0GVZ1_CERPU</name>
<feature type="transmembrane region" description="Helical" evidence="2">
    <location>
        <begin position="108"/>
        <end position="127"/>
    </location>
</feature>
<dbReference type="EMBL" id="CM026429">
    <property type="protein sequence ID" value="KAG0563826.1"/>
    <property type="molecule type" value="Genomic_DNA"/>
</dbReference>
<keyword evidence="2" id="KW-1133">Transmembrane helix</keyword>
<sequence>MAGLMVAGTPFSGVSYGGLKSQGLGCMSLRDVGVGRVSRRGRGVVGLRVSATLESDVGSRRLVDVVRRLPRIARTYFKDPMRRALFGGIAILGGFYVAQTISLSFGALGVNDVIAAAMCVLFTEYITRFTRTRKKISFSVALVNNFKMGFTYGLFIDAFKLAS</sequence>
<reference evidence="3" key="1">
    <citation type="submission" date="2020-06" db="EMBL/GenBank/DDBJ databases">
        <title>WGS assembly of Ceratodon purpureus strain R40.</title>
        <authorList>
            <person name="Carey S.B."/>
            <person name="Jenkins J."/>
            <person name="Shu S."/>
            <person name="Lovell J.T."/>
            <person name="Sreedasyam A."/>
            <person name="Maumus F."/>
            <person name="Tiley G.P."/>
            <person name="Fernandez-Pozo N."/>
            <person name="Barry K."/>
            <person name="Chen C."/>
            <person name="Wang M."/>
            <person name="Lipzen A."/>
            <person name="Daum C."/>
            <person name="Saski C.A."/>
            <person name="Payton A.C."/>
            <person name="Mcbreen J.C."/>
            <person name="Conrad R.E."/>
            <person name="Kollar L.M."/>
            <person name="Olsson S."/>
            <person name="Huttunen S."/>
            <person name="Landis J.B."/>
            <person name="Wickett N.J."/>
            <person name="Johnson M.G."/>
            <person name="Rensing S.A."/>
            <person name="Grimwood J."/>
            <person name="Schmutz J."/>
            <person name="Mcdaniel S.F."/>
        </authorList>
    </citation>
    <scope>NUCLEOTIDE SEQUENCE</scope>
    <source>
        <strain evidence="3">R40</strain>
    </source>
</reference>
<evidence type="ECO:0000313" key="3">
    <source>
        <dbReference type="EMBL" id="KAG0563826.1"/>
    </source>
</evidence>
<accession>A0A8T0GVZ1</accession>